<evidence type="ECO:0000313" key="1">
    <source>
        <dbReference type="EMBL" id="DAD74027.1"/>
    </source>
</evidence>
<proteinExistence type="predicted"/>
<accession>A0A8S5LW58</accession>
<reference evidence="1" key="1">
    <citation type="journal article" date="2021" name="Proc. Natl. Acad. Sci. U.S.A.">
        <title>A Catalog of Tens of Thousands of Viruses from Human Metagenomes Reveals Hidden Associations with Chronic Diseases.</title>
        <authorList>
            <person name="Tisza M.J."/>
            <person name="Buck C.B."/>
        </authorList>
    </citation>
    <scope>NUCLEOTIDE SEQUENCE</scope>
    <source>
        <strain evidence="1">CtkzC12</strain>
    </source>
</reference>
<name>A0A8S5LW58_9CAUD</name>
<sequence>MQVILAAMSMIISQMLVTKTKQVALSIQNHKIAKQTNGELVKQRIEEKKANILKKQGLQIEKESLLTSLQDLRNKAKARGDVAAEEAYNAQILDTEKEISDLKGSIRIDQVELNSLEQEALKLGVANNSTLNNISIGVASIGGGLLSAVTGSKA</sequence>
<protein>
    <submittedName>
        <fullName evidence="1">Uncharacterized protein</fullName>
    </submittedName>
</protein>
<dbReference type="EMBL" id="BK014750">
    <property type="protein sequence ID" value="DAD74027.1"/>
    <property type="molecule type" value="Genomic_DNA"/>
</dbReference>
<organism evidence="1">
    <name type="scientific">Siphoviridae sp. ctkzC12</name>
    <dbReference type="NCBI Taxonomy" id="2826446"/>
    <lineage>
        <taxon>Viruses</taxon>
        <taxon>Duplodnaviria</taxon>
        <taxon>Heunggongvirae</taxon>
        <taxon>Uroviricota</taxon>
        <taxon>Caudoviricetes</taxon>
    </lineage>
</organism>